<dbReference type="EMBL" id="KK198757">
    <property type="protein sequence ID" value="KCW73376.1"/>
    <property type="molecule type" value="Genomic_DNA"/>
</dbReference>
<feature type="transmembrane region" description="Helical" evidence="2">
    <location>
        <begin position="386"/>
        <end position="406"/>
    </location>
</feature>
<dbReference type="PANTHER" id="PTHR24128">
    <property type="entry name" value="HOMEOBOX PROTEIN WARIAI"/>
    <property type="match status" value="1"/>
</dbReference>
<sequence>MSVETGLEVRYSYSHPSSTSKAPLLLHFPSNTMSESLAKEEEQKAREDRLQQAIEHDNVDMLHNLIVEEQELLDCVSKHPFPHTPLHTAVAAGKFEVAMEIIILRPSFARKLNPKGYSPMHLALQYQQYQIVRALMTRYPELIRVQGRGGITPLHYVAGKEGDIELELLAEFLCACKSSIKDLTNRCETAVHVAVKNHNLKAFKVLFGWLKRLHLIDILDRKDKDGNTVLHIAVSKKQLEIIKLLIGYVQVNTKNLQNETALEIFQSNQCDDVYLTMRLSWERCLARLFTRNISLSRFLSREVTFPEMFIFQSDFQDESTRSLILIVATLIATATYQAALSPPGGYWQDNSSNTPANSTVVAANSSGIAVEKPQKAGEIILNGSNLYQFTGLNSSVFMMSIVVICYASAPLLPRSIPVYTLTICFCVAYIFSLITAFPRSDVHAGYYTTAIFLSLLLAVLATPVIGWFTYSRFLRGTDALARRVGKDQK</sequence>
<dbReference type="Pfam" id="PF12796">
    <property type="entry name" value="Ank_2"/>
    <property type="match status" value="1"/>
</dbReference>
<dbReference type="InterPro" id="IPR002110">
    <property type="entry name" value="Ankyrin_rpt"/>
</dbReference>
<evidence type="ECO:0000259" key="3">
    <source>
        <dbReference type="Pfam" id="PF13962"/>
    </source>
</evidence>
<keyword evidence="1" id="KW-0040">ANK repeat</keyword>
<keyword evidence="2" id="KW-0472">Membrane</keyword>
<gene>
    <name evidence="4" type="ORF">EUGRSUZ_E01844</name>
</gene>
<dbReference type="InterPro" id="IPR026961">
    <property type="entry name" value="PGG_dom"/>
</dbReference>
<dbReference type="OMA" id="IMYTNTI"/>
<dbReference type="PANTHER" id="PTHR24128:SF24">
    <property type="entry name" value="ANKYRIN REPEAT PROTEIN"/>
    <property type="match status" value="1"/>
</dbReference>
<keyword evidence="2" id="KW-1133">Transmembrane helix</keyword>
<evidence type="ECO:0000256" key="2">
    <source>
        <dbReference type="SAM" id="Phobius"/>
    </source>
</evidence>
<accession>A0A059C5C1</accession>
<evidence type="ECO:0000313" key="4">
    <source>
        <dbReference type="EMBL" id="KCW73376.1"/>
    </source>
</evidence>
<name>A0A059C5C1_EUCGR</name>
<keyword evidence="2" id="KW-0812">Transmembrane</keyword>
<dbReference type="InParanoid" id="A0A059C5C1"/>
<feature type="repeat" description="ANK" evidence="1">
    <location>
        <begin position="225"/>
        <end position="246"/>
    </location>
</feature>
<evidence type="ECO:0000256" key="1">
    <source>
        <dbReference type="PROSITE-ProRule" id="PRU00023"/>
    </source>
</evidence>
<dbReference type="Pfam" id="PF13962">
    <property type="entry name" value="PGG"/>
    <property type="match status" value="1"/>
</dbReference>
<dbReference type="SUPFAM" id="SSF48403">
    <property type="entry name" value="Ankyrin repeat"/>
    <property type="match status" value="1"/>
</dbReference>
<dbReference type="Gene3D" id="1.25.40.20">
    <property type="entry name" value="Ankyrin repeat-containing domain"/>
    <property type="match status" value="1"/>
</dbReference>
<feature type="transmembrane region" description="Helical" evidence="2">
    <location>
        <begin position="444"/>
        <end position="470"/>
    </location>
</feature>
<dbReference type="PROSITE" id="PS50297">
    <property type="entry name" value="ANK_REP_REGION"/>
    <property type="match status" value="1"/>
</dbReference>
<feature type="domain" description="PGG" evidence="3">
    <location>
        <begin position="318"/>
        <end position="437"/>
    </location>
</feature>
<dbReference type="AlphaFoldDB" id="A0A059C5C1"/>
<dbReference type="STRING" id="71139.A0A059C5C1"/>
<feature type="transmembrane region" description="Helical" evidence="2">
    <location>
        <begin position="418"/>
        <end position="438"/>
    </location>
</feature>
<dbReference type="PROSITE" id="PS50088">
    <property type="entry name" value="ANK_REPEAT"/>
    <property type="match status" value="1"/>
</dbReference>
<dbReference type="SMART" id="SM00248">
    <property type="entry name" value="ANK"/>
    <property type="match status" value="5"/>
</dbReference>
<proteinExistence type="predicted"/>
<dbReference type="Gramene" id="KCW73376">
    <property type="protein sequence ID" value="KCW73376"/>
    <property type="gene ID" value="EUGRSUZ_E01844"/>
</dbReference>
<dbReference type="FunCoup" id="A0A059C5C1">
    <property type="interactions" value="177"/>
</dbReference>
<protein>
    <recommendedName>
        <fullName evidence="3">PGG domain-containing protein</fullName>
    </recommendedName>
</protein>
<dbReference type="Pfam" id="PF00023">
    <property type="entry name" value="Ank"/>
    <property type="match status" value="1"/>
</dbReference>
<reference evidence="4" key="1">
    <citation type="submission" date="2013-07" db="EMBL/GenBank/DDBJ databases">
        <title>The genome of Eucalyptus grandis.</title>
        <authorList>
            <person name="Schmutz J."/>
            <person name="Hayes R."/>
            <person name="Myburg A."/>
            <person name="Tuskan G."/>
            <person name="Grattapaglia D."/>
            <person name="Rokhsar D.S."/>
        </authorList>
    </citation>
    <scope>NUCLEOTIDE SEQUENCE</scope>
    <source>
        <tissue evidence="4">Leaf extractions</tissue>
    </source>
</reference>
<dbReference type="InterPro" id="IPR036770">
    <property type="entry name" value="Ankyrin_rpt-contain_sf"/>
</dbReference>
<organism evidence="4">
    <name type="scientific">Eucalyptus grandis</name>
    <name type="common">Flooded gum</name>
    <dbReference type="NCBI Taxonomy" id="71139"/>
    <lineage>
        <taxon>Eukaryota</taxon>
        <taxon>Viridiplantae</taxon>
        <taxon>Streptophyta</taxon>
        <taxon>Embryophyta</taxon>
        <taxon>Tracheophyta</taxon>
        <taxon>Spermatophyta</taxon>
        <taxon>Magnoliopsida</taxon>
        <taxon>eudicotyledons</taxon>
        <taxon>Gunneridae</taxon>
        <taxon>Pentapetalae</taxon>
        <taxon>rosids</taxon>
        <taxon>malvids</taxon>
        <taxon>Myrtales</taxon>
        <taxon>Myrtaceae</taxon>
        <taxon>Myrtoideae</taxon>
        <taxon>Eucalypteae</taxon>
        <taxon>Eucalyptus</taxon>
    </lineage>
</organism>